<dbReference type="PANTHER" id="PTHR11829:SF343">
    <property type="entry name" value="FORK-HEAD DOMAIN-CONTAINING PROTEIN"/>
    <property type="match status" value="1"/>
</dbReference>
<proteinExistence type="predicted"/>
<comment type="subcellular location">
    <subcellularLocation>
        <location evidence="3">Nucleus</location>
    </subcellularLocation>
</comment>
<evidence type="ECO:0000313" key="6">
    <source>
        <dbReference type="Proteomes" id="UP000095280"/>
    </source>
</evidence>
<feature type="compositionally biased region" description="Pro residues" evidence="4">
    <location>
        <begin position="149"/>
        <end position="160"/>
    </location>
</feature>
<dbReference type="InterPro" id="IPR050211">
    <property type="entry name" value="FOX_domain-containing"/>
</dbReference>
<dbReference type="SUPFAM" id="SSF46785">
    <property type="entry name" value="Winged helix' DNA-binding domain"/>
    <property type="match status" value="1"/>
</dbReference>
<feature type="region of interest" description="Disordered" evidence="4">
    <location>
        <begin position="110"/>
        <end position="161"/>
    </location>
</feature>
<evidence type="ECO:0000256" key="1">
    <source>
        <dbReference type="ARBA" id="ARBA00023125"/>
    </source>
</evidence>
<evidence type="ECO:0000256" key="4">
    <source>
        <dbReference type="SAM" id="MobiDB-lite"/>
    </source>
</evidence>
<dbReference type="WBParaSite" id="maker-unitig_21647-snap-gene-0.1-mRNA-1">
    <property type="protein sequence ID" value="maker-unitig_21647-snap-gene-0.1-mRNA-1"/>
    <property type="gene ID" value="maker-unitig_21647-snap-gene-0.1"/>
</dbReference>
<dbReference type="SUPFAM" id="SSF81995">
    <property type="entry name" value="beta-sandwich domain of Sec23/24"/>
    <property type="match status" value="1"/>
</dbReference>
<sequence length="265" mass="30174">LNFSKTHTHIGERYHAVRRGTSRSARQSQLPAESSGTQRRLQREAFENLTDFNGKESGAAACEPGAVLNSPHHLAQHPHFFLPPPAAAARISGCCRRCCRCRWRGPPPHLHPLPHPPHPPQQQQQQHQQQQQQHQQHQQQHHQQQSFPHQPPPTPHPAFLPPHVSAATADLIYKATAAGADPRQFLPASLFFREEPKPNHSYIGLIGMAILSSKERKMVLSDIYQWILDNYPYFRTRGPGWRNSIRHNLSLNDCFVKVGEYPTQH</sequence>
<dbReference type="InterPro" id="IPR036390">
    <property type="entry name" value="WH_DNA-bd_sf"/>
</dbReference>
<accession>A0A1I8F713</accession>
<feature type="compositionally biased region" description="Polar residues" evidence="4">
    <location>
        <begin position="22"/>
        <end position="39"/>
    </location>
</feature>
<dbReference type="Pfam" id="PF00250">
    <property type="entry name" value="Forkhead"/>
    <property type="match status" value="1"/>
</dbReference>
<dbReference type="InterPro" id="IPR030456">
    <property type="entry name" value="TF_fork_head_CS_2"/>
</dbReference>
<dbReference type="InterPro" id="IPR036388">
    <property type="entry name" value="WH-like_DNA-bd_sf"/>
</dbReference>
<evidence type="ECO:0000313" key="7">
    <source>
        <dbReference type="WBParaSite" id="maker-unitig_21647-snap-gene-0.1-mRNA-1"/>
    </source>
</evidence>
<dbReference type="CDD" id="cd20035">
    <property type="entry name" value="FH_FOXQ2-like"/>
    <property type="match status" value="1"/>
</dbReference>
<dbReference type="AlphaFoldDB" id="A0A1I8F713"/>
<dbReference type="GO" id="GO:0000981">
    <property type="term" value="F:DNA-binding transcription factor activity, RNA polymerase II-specific"/>
    <property type="evidence" value="ECO:0007669"/>
    <property type="project" value="TreeGrafter"/>
</dbReference>
<dbReference type="InterPro" id="IPR001766">
    <property type="entry name" value="Fork_head_dom"/>
</dbReference>
<protein>
    <submittedName>
        <fullName evidence="7">Fork-head domain-containing protein</fullName>
    </submittedName>
</protein>
<evidence type="ECO:0000259" key="5">
    <source>
        <dbReference type="PROSITE" id="PS50039"/>
    </source>
</evidence>
<feature type="region of interest" description="Disordered" evidence="4">
    <location>
        <begin position="1"/>
        <end position="40"/>
    </location>
</feature>
<dbReference type="GO" id="GO:0009653">
    <property type="term" value="P:anatomical structure morphogenesis"/>
    <property type="evidence" value="ECO:0007669"/>
    <property type="project" value="TreeGrafter"/>
</dbReference>
<dbReference type="PRINTS" id="PR00053">
    <property type="entry name" value="FORKHEAD"/>
</dbReference>
<keyword evidence="1 3" id="KW-0238">DNA-binding</keyword>
<feature type="domain" description="Fork-head" evidence="5">
    <location>
        <begin position="197"/>
        <end position="265"/>
    </location>
</feature>
<keyword evidence="2 3" id="KW-0539">Nucleus</keyword>
<dbReference type="GO" id="GO:0000978">
    <property type="term" value="F:RNA polymerase II cis-regulatory region sequence-specific DNA binding"/>
    <property type="evidence" value="ECO:0007669"/>
    <property type="project" value="TreeGrafter"/>
</dbReference>
<dbReference type="Proteomes" id="UP000095280">
    <property type="component" value="Unplaced"/>
</dbReference>
<keyword evidence="6" id="KW-1185">Reference proteome</keyword>
<dbReference type="Gene3D" id="1.10.10.10">
    <property type="entry name" value="Winged helix-like DNA-binding domain superfamily/Winged helix DNA-binding domain"/>
    <property type="match status" value="1"/>
</dbReference>
<evidence type="ECO:0000256" key="2">
    <source>
        <dbReference type="ARBA" id="ARBA00023242"/>
    </source>
</evidence>
<name>A0A1I8F713_9PLAT</name>
<dbReference type="GO" id="GO:0005634">
    <property type="term" value="C:nucleus"/>
    <property type="evidence" value="ECO:0007669"/>
    <property type="project" value="UniProtKB-SubCell"/>
</dbReference>
<organism evidence="6 7">
    <name type="scientific">Macrostomum lignano</name>
    <dbReference type="NCBI Taxonomy" id="282301"/>
    <lineage>
        <taxon>Eukaryota</taxon>
        <taxon>Metazoa</taxon>
        <taxon>Spiralia</taxon>
        <taxon>Lophotrochozoa</taxon>
        <taxon>Platyhelminthes</taxon>
        <taxon>Rhabditophora</taxon>
        <taxon>Macrostomorpha</taxon>
        <taxon>Macrostomida</taxon>
        <taxon>Macrostomidae</taxon>
        <taxon>Macrostomum</taxon>
    </lineage>
</organism>
<dbReference type="InterPro" id="IPR047519">
    <property type="entry name" value="FH_FOXQ2-like"/>
</dbReference>
<evidence type="ECO:0000256" key="3">
    <source>
        <dbReference type="PROSITE-ProRule" id="PRU00089"/>
    </source>
</evidence>
<dbReference type="PROSITE" id="PS50039">
    <property type="entry name" value="FORK_HEAD_3"/>
    <property type="match status" value="1"/>
</dbReference>
<dbReference type="SMART" id="SM00339">
    <property type="entry name" value="FH"/>
    <property type="match status" value="1"/>
</dbReference>
<dbReference type="PANTHER" id="PTHR11829">
    <property type="entry name" value="FORKHEAD BOX PROTEIN"/>
    <property type="match status" value="1"/>
</dbReference>
<feature type="compositionally biased region" description="Pro residues" evidence="4">
    <location>
        <begin position="110"/>
        <end position="120"/>
    </location>
</feature>
<dbReference type="PROSITE" id="PS00658">
    <property type="entry name" value="FORK_HEAD_2"/>
    <property type="match status" value="1"/>
</dbReference>
<feature type="DNA-binding region" description="Fork-head" evidence="3">
    <location>
        <begin position="197"/>
        <end position="265"/>
    </location>
</feature>
<reference evidence="7" key="1">
    <citation type="submission" date="2016-11" db="UniProtKB">
        <authorList>
            <consortium name="WormBaseParasite"/>
        </authorList>
    </citation>
    <scope>IDENTIFICATION</scope>
</reference>
<dbReference type="GO" id="GO:0030154">
    <property type="term" value="P:cell differentiation"/>
    <property type="evidence" value="ECO:0007669"/>
    <property type="project" value="TreeGrafter"/>
</dbReference>
<feature type="compositionally biased region" description="Low complexity" evidence="4">
    <location>
        <begin position="121"/>
        <end position="148"/>
    </location>
</feature>